<evidence type="ECO:0000259" key="16">
    <source>
        <dbReference type="PROSITE" id="PS51186"/>
    </source>
</evidence>
<dbReference type="InterPro" id="IPR016009">
    <property type="entry name" value="tRNA_MeTrfase_TRMD/TRM10"/>
</dbReference>
<keyword evidence="9 15" id="KW-0808">Transferase</keyword>
<evidence type="ECO:0000256" key="14">
    <source>
        <dbReference type="ARBA" id="ARBA00047783"/>
    </source>
</evidence>
<evidence type="ECO:0000256" key="6">
    <source>
        <dbReference type="ARBA" id="ARBA00014679"/>
    </source>
</evidence>
<evidence type="ECO:0000256" key="7">
    <source>
        <dbReference type="ARBA" id="ARBA00022490"/>
    </source>
</evidence>
<dbReference type="HAMAP" id="MF_00605">
    <property type="entry name" value="TrmD"/>
    <property type="match status" value="1"/>
</dbReference>
<gene>
    <name evidence="15 17" type="primary">trmD</name>
    <name evidence="17" type="ORF">NG665_02830</name>
</gene>
<dbReference type="InterPro" id="IPR029026">
    <property type="entry name" value="tRNA_m1G_MTases_N"/>
</dbReference>
<dbReference type="InterPro" id="IPR029028">
    <property type="entry name" value="Alpha/beta_knot_MTases"/>
</dbReference>
<evidence type="ECO:0000256" key="1">
    <source>
        <dbReference type="ARBA" id="ARBA00002634"/>
    </source>
</evidence>
<evidence type="ECO:0000256" key="12">
    <source>
        <dbReference type="ARBA" id="ARBA00029736"/>
    </source>
</evidence>
<dbReference type="Pfam" id="PF00583">
    <property type="entry name" value="Acetyltransf_1"/>
    <property type="match status" value="1"/>
</dbReference>
<evidence type="ECO:0000256" key="8">
    <source>
        <dbReference type="ARBA" id="ARBA00022603"/>
    </source>
</evidence>
<dbReference type="PROSITE" id="PS51186">
    <property type="entry name" value="GNAT"/>
    <property type="match status" value="1"/>
</dbReference>
<dbReference type="RefSeq" id="WP_252673789.1">
    <property type="nucleotide sequence ID" value="NZ_CP099547.1"/>
</dbReference>
<evidence type="ECO:0000256" key="13">
    <source>
        <dbReference type="ARBA" id="ARBA00033392"/>
    </source>
</evidence>
<evidence type="ECO:0000256" key="9">
    <source>
        <dbReference type="ARBA" id="ARBA00022679"/>
    </source>
</evidence>
<protein>
    <recommendedName>
        <fullName evidence="6 15">tRNA (guanine-N(1)-)-methyltransferase</fullName>
        <ecNumber evidence="5 15">2.1.1.228</ecNumber>
    </recommendedName>
    <alternativeName>
        <fullName evidence="12 15">M1G-methyltransferase</fullName>
    </alternativeName>
    <alternativeName>
        <fullName evidence="13 15">tRNA [GM37] methyltransferase</fullName>
    </alternativeName>
</protein>
<accession>A0ABY5AIW5</accession>
<evidence type="ECO:0000256" key="4">
    <source>
        <dbReference type="ARBA" id="ARBA00011738"/>
    </source>
</evidence>
<keyword evidence="7 15" id="KW-0963">Cytoplasm</keyword>
<dbReference type="Gene3D" id="3.40.630.30">
    <property type="match status" value="1"/>
</dbReference>
<keyword evidence="18" id="KW-1185">Reference proteome</keyword>
<evidence type="ECO:0000256" key="11">
    <source>
        <dbReference type="ARBA" id="ARBA00022694"/>
    </source>
</evidence>
<dbReference type="Gene3D" id="1.10.1270.20">
    <property type="entry name" value="tRNA(m1g37)methyltransferase, domain 2"/>
    <property type="match status" value="1"/>
</dbReference>
<dbReference type="NCBIfam" id="NF000648">
    <property type="entry name" value="PRK00026.1"/>
    <property type="match status" value="1"/>
</dbReference>
<dbReference type="InterPro" id="IPR000182">
    <property type="entry name" value="GNAT_dom"/>
</dbReference>
<comment type="subcellular location">
    <subcellularLocation>
        <location evidence="2 15">Cytoplasm</location>
    </subcellularLocation>
</comment>
<dbReference type="InterPro" id="IPR016181">
    <property type="entry name" value="Acyl_CoA_acyltransferase"/>
</dbReference>
<feature type="binding site" evidence="15">
    <location>
        <position position="114"/>
    </location>
    <ligand>
        <name>S-adenosyl-L-methionine</name>
        <dbReference type="ChEBI" id="CHEBI:59789"/>
    </ligand>
</feature>
<dbReference type="Pfam" id="PF01746">
    <property type="entry name" value="tRNA_m1G_MT"/>
    <property type="match status" value="1"/>
</dbReference>
<keyword evidence="11 15" id="KW-0819">tRNA processing</keyword>
<proteinExistence type="inferred from homology"/>
<evidence type="ECO:0000256" key="15">
    <source>
        <dbReference type="HAMAP-Rule" id="MF_00605"/>
    </source>
</evidence>
<feature type="binding site" evidence="15">
    <location>
        <begin position="140"/>
        <end position="145"/>
    </location>
    <ligand>
        <name>S-adenosyl-L-methionine</name>
        <dbReference type="ChEBI" id="CHEBI:59789"/>
    </ligand>
</feature>
<feature type="domain" description="N-acetyltransferase" evidence="16">
    <location>
        <begin position="264"/>
        <end position="444"/>
    </location>
</feature>
<dbReference type="NCBIfam" id="TIGR00088">
    <property type="entry name" value="trmD"/>
    <property type="match status" value="1"/>
</dbReference>
<sequence>MRIDIMTVFPEFFSVLDVSLVGKARQRGLLSIDVHDVRNWTTDVHRTVDDTPFGGGAGMVMKPDVWGRAIDEVRSYTDAQATCVLAIPTPSGEPLTQQKCYELAQTAHMIIACGRYEGIDSRVAQYYAEQPNVVVYEYSLGDYVLNGGEVAATALVEAVGRLVPGMVGNPQSLVEESHGKSGLLEYPVYTRPAEFRGIPVPEVLTSGNHQAVDRWRRDRALERTAQRRPDMIARLTDLDKKDCAVLARYGWIRPRKTTDPLRPVTLRTARENDVERLVSLAHLTFPDACPPDLPREAIDEHLRTHLTQDEFGDWINDPHTIVVVAEIEHELIGYSVVFTGVSEARAPGAPAVGDNDQLAYLSKFYIERRWRGSGLAGLLMEASLAQIRLILPQEGETLVWVGTNETNRLAINAYKKTGFTQYGKRIFVVGDVDNTDVTLVRPLNLAE</sequence>
<keyword evidence="8 15" id="KW-0489">Methyltransferase</keyword>
<evidence type="ECO:0000313" key="17">
    <source>
        <dbReference type="EMBL" id="USR79930.1"/>
    </source>
</evidence>
<reference evidence="17" key="1">
    <citation type="submission" date="2022-06" db="EMBL/GenBank/DDBJ databases">
        <title>Complete Genome Sequence of Arcanobacterium pinnipediorum strain DSM 28752 isolated from a harbour seal.</title>
        <authorList>
            <person name="Borowiak M."/>
            <person name="Kreitlow A."/>
            <person name="Alssahen M."/>
            <person name="Malorny B."/>
            <person name="Laemmler C."/>
            <person name="Prenger-Berninghoff E."/>
            <person name="Siebert U."/>
            <person name="Ploetz M."/>
            <person name="Abdulmawjood A."/>
        </authorList>
    </citation>
    <scope>NUCLEOTIDE SEQUENCE</scope>
    <source>
        <strain evidence="17">DSM 28752</strain>
    </source>
</reference>
<dbReference type="InterPro" id="IPR002649">
    <property type="entry name" value="tRNA_m1G_MeTrfase_TrmD"/>
</dbReference>
<dbReference type="PANTHER" id="PTHR46417">
    <property type="entry name" value="TRNA (GUANINE-N(1)-)-METHYLTRANSFERASE"/>
    <property type="match status" value="1"/>
</dbReference>
<dbReference type="EMBL" id="CP099547">
    <property type="protein sequence ID" value="USR79930.1"/>
    <property type="molecule type" value="Genomic_DNA"/>
</dbReference>
<name>A0ABY5AIW5_9ACTO</name>
<dbReference type="Gene3D" id="3.40.1280.10">
    <property type="match status" value="1"/>
</dbReference>
<dbReference type="Proteomes" id="UP001056109">
    <property type="component" value="Chromosome"/>
</dbReference>
<dbReference type="CDD" id="cd18080">
    <property type="entry name" value="TrmD-like"/>
    <property type="match status" value="1"/>
</dbReference>
<dbReference type="EC" id="2.1.1.228" evidence="5 15"/>
<keyword evidence="10 15" id="KW-0949">S-adenosyl-L-methionine</keyword>
<dbReference type="GO" id="GO:0032259">
    <property type="term" value="P:methylation"/>
    <property type="evidence" value="ECO:0007669"/>
    <property type="project" value="UniProtKB-KW"/>
</dbReference>
<dbReference type="GO" id="GO:0052906">
    <property type="term" value="F:tRNA (guanine(37)-N1)-methyltransferase activity"/>
    <property type="evidence" value="ECO:0007669"/>
    <property type="project" value="UniProtKB-EC"/>
</dbReference>
<comment type="function">
    <text evidence="1 15">Specifically methylates guanosine-37 in various tRNAs.</text>
</comment>
<evidence type="ECO:0000256" key="3">
    <source>
        <dbReference type="ARBA" id="ARBA00007630"/>
    </source>
</evidence>
<organism evidence="17 18">
    <name type="scientific">Arcanobacterium pinnipediorum</name>
    <dbReference type="NCBI Taxonomy" id="1503041"/>
    <lineage>
        <taxon>Bacteria</taxon>
        <taxon>Bacillati</taxon>
        <taxon>Actinomycetota</taxon>
        <taxon>Actinomycetes</taxon>
        <taxon>Actinomycetales</taxon>
        <taxon>Actinomycetaceae</taxon>
        <taxon>Arcanobacterium</taxon>
    </lineage>
</organism>
<comment type="subunit">
    <text evidence="4 15">Homodimer.</text>
</comment>
<dbReference type="CDD" id="cd04301">
    <property type="entry name" value="NAT_SF"/>
    <property type="match status" value="1"/>
</dbReference>
<dbReference type="SUPFAM" id="SSF55729">
    <property type="entry name" value="Acyl-CoA N-acyltransferases (Nat)"/>
    <property type="match status" value="1"/>
</dbReference>
<comment type="similarity">
    <text evidence="3 15">Belongs to the RNA methyltransferase TrmD family.</text>
</comment>
<comment type="catalytic activity">
    <reaction evidence="14 15">
        <text>guanosine(37) in tRNA + S-adenosyl-L-methionine = N(1)-methylguanosine(37) in tRNA + S-adenosyl-L-homocysteine + H(+)</text>
        <dbReference type="Rhea" id="RHEA:36899"/>
        <dbReference type="Rhea" id="RHEA-COMP:10145"/>
        <dbReference type="Rhea" id="RHEA-COMP:10147"/>
        <dbReference type="ChEBI" id="CHEBI:15378"/>
        <dbReference type="ChEBI" id="CHEBI:57856"/>
        <dbReference type="ChEBI" id="CHEBI:59789"/>
        <dbReference type="ChEBI" id="CHEBI:73542"/>
        <dbReference type="ChEBI" id="CHEBI:74269"/>
        <dbReference type="EC" id="2.1.1.228"/>
    </reaction>
</comment>
<dbReference type="SUPFAM" id="SSF75217">
    <property type="entry name" value="alpha/beta knot"/>
    <property type="match status" value="1"/>
</dbReference>
<dbReference type="InterPro" id="IPR023148">
    <property type="entry name" value="tRNA_m1G_MeTrfase_C_sf"/>
</dbReference>
<dbReference type="PANTHER" id="PTHR46417:SF1">
    <property type="entry name" value="TRNA (GUANINE-N(1)-)-METHYLTRANSFERASE"/>
    <property type="match status" value="1"/>
</dbReference>
<evidence type="ECO:0000256" key="5">
    <source>
        <dbReference type="ARBA" id="ARBA00012807"/>
    </source>
</evidence>
<evidence type="ECO:0000256" key="2">
    <source>
        <dbReference type="ARBA" id="ARBA00004496"/>
    </source>
</evidence>
<evidence type="ECO:0000313" key="18">
    <source>
        <dbReference type="Proteomes" id="UP001056109"/>
    </source>
</evidence>
<evidence type="ECO:0000256" key="10">
    <source>
        <dbReference type="ARBA" id="ARBA00022691"/>
    </source>
</evidence>